<dbReference type="Proteomes" id="UP000887565">
    <property type="component" value="Unplaced"/>
</dbReference>
<proteinExistence type="predicted"/>
<dbReference type="WBParaSite" id="nRc.2.0.1.t02102-RA">
    <property type="protein sequence ID" value="nRc.2.0.1.t02102-RA"/>
    <property type="gene ID" value="nRc.2.0.1.g02102"/>
</dbReference>
<name>A0A915HL82_ROMCU</name>
<evidence type="ECO:0000313" key="2">
    <source>
        <dbReference type="WBParaSite" id="nRc.2.0.1.t02102-RA"/>
    </source>
</evidence>
<reference evidence="2" key="1">
    <citation type="submission" date="2022-11" db="UniProtKB">
        <authorList>
            <consortium name="WormBaseParasite"/>
        </authorList>
    </citation>
    <scope>IDENTIFICATION</scope>
</reference>
<accession>A0A915HL82</accession>
<keyword evidence="1" id="KW-1185">Reference proteome</keyword>
<dbReference type="AlphaFoldDB" id="A0A915HL82"/>
<organism evidence="1 2">
    <name type="scientific">Romanomermis culicivorax</name>
    <name type="common">Nematode worm</name>
    <dbReference type="NCBI Taxonomy" id="13658"/>
    <lineage>
        <taxon>Eukaryota</taxon>
        <taxon>Metazoa</taxon>
        <taxon>Ecdysozoa</taxon>
        <taxon>Nematoda</taxon>
        <taxon>Enoplea</taxon>
        <taxon>Dorylaimia</taxon>
        <taxon>Mermithida</taxon>
        <taxon>Mermithoidea</taxon>
        <taxon>Mermithidae</taxon>
        <taxon>Romanomermis</taxon>
    </lineage>
</organism>
<sequence length="115" mass="12846">MAVGSWIASVPNNSSKAWCRYCKRELNPRLSDLKDHAKTQTHRQAVAHAANFGNCLITNHAKAPVPDVQKVAELRLASFIADSSIAFRQSDMLISLIQTLFKKDEVAKKMRVPKN</sequence>
<protein>
    <submittedName>
        <fullName evidence="2">U1-type domain-containing protein</fullName>
    </submittedName>
</protein>
<evidence type="ECO:0000313" key="1">
    <source>
        <dbReference type="Proteomes" id="UP000887565"/>
    </source>
</evidence>